<dbReference type="EMBL" id="CP017174">
    <property type="protein sequence ID" value="QDE69446.1"/>
    <property type="molecule type" value="Genomic_DNA"/>
</dbReference>
<reference evidence="2 3" key="1">
    <citation type="journal article" date="2019" name="Science">
        <title>Social genes are selection hotspots in kin groups of a soil microbe.</title>
        <authorList>
            <person name="Wielgoss S."/>
            <person name="Wolfensberger R."/>
            <person name="Sun L."/>
            <person name="Fiegna F."/>
            <person name="Velicer G.J."/>
        </authorList>
    </citation>
    <scope>NUCLEOTIDE SEQUENCE [LARGE SCALE GENOMIC DNA]</scope>
    <source>
        <strain evidence="2 3">MC3.5.9c15</strain>
    </source>
</reference>
<evidence type="ECO:0000256" key="1">
    <source>
        <dbReference type="SAM" id="MobiDB-lite"/>
    </source>
</evidence>
<evidence type="ECO:0000313" key="3">
    <source>
        <dbReference type="Proteomes" id="UP000320179"/>
    </source>
</evidence>
<sequence>MKLIRLRLDLGAHLRQLSVQQFDGIFLTKDFDTRIHLGRMGDQGQNPAFLCQATGKSHAKPQALSRFHVYGRLQHKRAVPSIHQPKALAPLQFHGATIKRSVKDERGQDPRRDSKLWHRVGGSAR</sequence>
<name>A0AAE6G1Z2_MYXXA</name>
<evidence type="ECO:0000313" key="2">
    <source>
        <dbReference type="EMBL" id="QDE69446.1"/>
    </source>
</evidence>
<gene>
    <name evidence="2" type="ORF">BHS09_22055</name>
</gene>
<dbReference type="AlphaFoldDB" id="A0AAE6G1Z2"/>
<feature type="region of interest" description="Disordered" evidence="1">
    <location>
        <begin position="99"/>
        <end position="125"/>
    </location>
</feature>
<accession>A0AAE6G1Z2</accession>
<feature type="compositionally biased region" description="Basic and acidic residues" evidence="1">
    <location>
        <begin position="101"/>
        <end position="116"/>
    </location>
</feature>
<proteinExistence type="predicted"/>
<organism evidence="2 3">
    <name type="scientific">Myxococcus xanthus</name>
    <dbReference type="NCBI Taxonomy" id="34"/>
    <lineage>
        <taxon>Bacteria</taxon>
        <taxon>Pseudomonadati</taxon>
        <taxon>Myxococcota</taxon>
        <taxon>Myxococcia</taxon>
        <taxon>Myxococcales</taxon>
        <taxon>Cystobacterineae</taxon>
        <taxon>Myxococcaceae</taxon>
        <taxon>Myxococcus</taxon>
    </lineage>
</organism>
<dbReference type="Proteomes" id="UP000320179">
    <property type="component" value="Chromosome"/>
</dbReference>
<protein>
    <submittedName>
        <fullName evidence="2">Uncharacterized protein</fullName>
    </submittedName>
</protein>